<name>A0A2J6RJG4_HYAVF</name>
<organism evidence="9 10">
    <name type="scientific">Hyaloscypha variabilis (strain UAMH 11265 / GT02V1 / F)</name>
    <name type="common">Meliniomyces variabilis</name>
    <dbReference type="NCBI Taxonomy" id="1149755"/>
    <lineage>
        <taxon>Eukaryota</taxon>
        <taxon>Fungi</taxon>
        <taxon>Dikarya</taxon>
        <taxon>Ascomycota</taxon>
        <taxon>Pezizomycotina</taxon>
        <taxon>Leotiomycetes</taxon>
        <taxon>Helotiales</taxon>
        <taxon>Hyaloscyphaceae</taxon>
        <taxon>Hyaloscypha</taxon>
        <taxon>Hyaloscypha variabilis</taxon>
    </lineage>
</organism>
<dbReference type="Proteomes" id="UP000235786">
    <property type="component" value="Unassembled WGS sequence"/>
</dbReference>
<dbReference type="InterPro" id="IPR001100">
    <property type="entry name" value="Pyr_nuc-diS_OxRdtase"/>
</dbReference>
<evidence type="ECO:0000256" key="1">
    <source>
        <dbReference type="ARBA" id="ARBA00007532"/>
    </source>
</evidence>
<dbReference type="EMBL" id="KZ613947">
    <property type="protein sequence ID" value="PMD38656.1"/>
    <property type="molecule type" value="Genomic_DNA"/>
</dbReference>
<evidence type="ECO:0000256" key="2">
    <source>
        <dbReference type="ARBA" id="ARBA00022630"/>
    </source>
</evidence>
<comment type="similarity">
    <text evidence="1">Belongs to the class-I pyridine nucleotide-disulfide oxidoreductase family.</text>
</comment>
<dbReference type="GO" id="GO:0006103">
    <property type="term" value="P:2-oxoglutarate metabolic process"/>
    <property type="evidence" value="ECO:0007669"/>
    <property type="project" value="TreeGrafter"/>
</dbReference>
<dbReference type="Pfam" id="PF07992">
    <property type="entry name" value="Pyr_redox_2"/>
    <property type="match status" value="1"/>
</dbReference>
<dbReference type="STRING" id="1149755.A0A2J6RJG4"/>
<feature type="binding site" evidence="5">
    <location>
        <begin position="203"/>
        <end position="210"/>
    </location>
    <ligand>
        <name>NAD(+)</name>
        <dbReference type="ChEBI" id="CHEBI:57540"/>
    </ligand>
</feature>
<dbReference type="GO" id="GO:0050660">
    <property type="term" value="F:flavin adenine dinucleotide binding"/>
    <property type="evidence" value="ECO:0007669"/>
    <property type="project" value="TreeGrafter"/>
</dbReference>
<evidence type="ECO:0000313" key="10">
    <source>
        <dbReference type="Proteomes" id="UP000235786"/>
    </source>
</evidence>
<feature type="domain" description="Pyridine nucleotide-disulphide oxidoreductase dimerisation" evidence="7">
    <location>
        <begin position="387"/>
        <end position="493"/>
    </location>
</feature>
<gene>
    <name evidence="9" type="ORF">L207DRAFT_597238</name>
</gene>
<dbReference type="PRINTS" id="PR00368">
    <property type="entry name" value="FADPNR"/>
</dbReference>
<keyword evidence="2" id="KW-0285">Flavoprotein</keyword>
<comment type="cofactor">
    <cofactor evidence="5">
        <name>FAD</name>
        <dbReference type="ChEBI" id="CHEBI:57692"/>
    </cofactor>
    <text evidence="5">Binds 1 FAD per subunit.</text>
</comment>
<keyword evidence="3 5" id="KW-0274">FAD</keyword>
<dbReference type="PRINTS" id="PR00411">
    <property type="entry name" value="PNDRDTASEI"/>
</dbReference>
<feature type="domain" description="FAD/NAD(P)-binding" evidence="8">
    <location>
        <begin position="24"/>
        <end position="352"/>
    </location>
</feature>
<dbReference type="InterPro" id="IPR023753">
    <property type="entry name" value="FAD/NAD-binding_dom"/>
</dbReference>
<evidence type="ECO:0000256" key="6">
    <source>
        <dbReference type="PIRSR" id="PIRSR000350-4"/>
    </source>
</evidence>
<dbReference type="InterPro" id="IPR016156">
    <property type="entry name" value="FAD/NAD-linked_Rdtase_dimer_sf"/>
</dbReference>
<sequence length="502" mass="52604">MPTTDSINLHPKTHLPSSLKSQVYDVICLGSGWAGRVVAARCIAQGLTAVVIERELVGGDCPFWACVPSKAPLRPAEALEAARKMGGAKERLVSTDVGVDVQAVFQRRDAFTSRWDDMDHLVPIVEGSGTTLVRGTGKIVGEKRVVVENGPESVELEARHAVVISTGSEAVYPGVPGLIEAKPWTPREATSSSIVPDHLIILGGGVVGCEMATAYLSFGAKVTIVNKTAEILPRLDPEAGKLVRESLARRGVTTLLSTTITAVQRPSPGGAVTVTLSSGDSLTGSEILVAVGRRPVTWNIGLETIGLQSLVESGRPLPVDESLCMTAIPGQWLYAAGDVNGRALLTHTSKYHGRIAANAIIARAKGVFPSNPAKFDAFSATADRVAVPQVIFTSPTVVSVGLTRSAAQHEGRAVREITAAAATLGARLHADGYEDGWAQWILDLDSGVLLGATIVGQDATDLLHASTVAIVGGMKIEQLVHAIPAFPTMSEVCLNLIDAAGL</sequence>
<feature type="binding site" evidence="5">
    <location>
        <position position="137"/>
    </location>
    <ligand>
        <name>FAD</name>
        <dbReference type="ChEBI" id="CHEBI:57692"/>
    </ligand>
</feature>
<feature type="binding site" evidence="5">
    <location>
        <begin position="166"/>
        <end position="168"/>
    </location>
    <ligand>
        <name>FAD</name>
        <dbReference type="ChEBI" id="CHEBI:57692"/>
    </ligand>
</feature>
<feature type="binding site" evidence="5">
    <location>
        <position position="338"/>
    </location>
    <ligand>
        <name>FAD</name>
        <dbReference type="ChEBI" id="CHEBI:57692"/>
    </ligand>
</feature>
<dbReference type="GO" id="GO:0004148">
    <property type="term" value="F:dihydrolipoyl dehydrogenase (NADH) activity"/>
    <property type="evidence" value="ECO:0007669"/>
    <property type="project" value="TreeGrafter"/>
</dbReference>
<proteinExistence type="inferred from homology"/>
<dbReference type="InterPro" id="IPR004099">
    <property type="entry name" value="Pyr_nucl-diS_OxRdtase_dimer"/>
</dbReference>
<dbReference type="SUPFAM" id="SSF55424">
    <property type="entry name" value="FAD/NAD-linked reductases, dimerisation (C-terminal) domain"/>
    <property type="match status" value="1"/>
</dbReference>
<accession>A0A2J6RJG4</accession>
<dbReference type="PANTHER" id="PTHR22912">
    <property type="entry name" value="DISULFIDE OXIDOREDUCTASE"/>
    <property type="match status" value="1"/>
</dbReference>
<protein>
    <submittedName>
        <fullName evidence="9">Putative oxidoreductase</fullName>
    </submittedName>
</protein>
<evidence type="ECO:0000256" key="4">
    <source>
        <dbReference type="ARBA" id="ARBA00023027"/>
    </source>
</evidence>
<dbReference type="PANTHER" id="PTHR22912:SF151">
    <property type="entry name" value="DIHYDROLIPOYL DEHYDROGENASE, MITOCHONDRIAL"/>
    <property type="match status" value="1"/>
</dbReference>
<feature type="binding site" evidence="5">
    <location>
        <position position="70"/>
    </location>
    <ligand>
        <name>FAD</name>
        <dbReference type="ChEBI" id="CHEBI:57692"/>
    </ligand>
</feature>
<reference evidence="9 10" key="1">
    <citation type="submission" date="2016-04" db="EMBL/GenBank/DDBJ databases">
        <title>A degradative enzymes factory behind the ericoid mycorrhizal symbiosis.</title>
        <authorList>
            <consortium name="DOE Joint Genome Institute"/>
            <person name="Martino E."/>
            <person name="Morin E."/>
            <person name="Grelet G."/>
            <person name="Kuo A."/>
            <person name="Kohler A."/>
            <person name="Daghino S."/>
            <person name="Barry K."/>
            <person name="Choi C."/>
            <person name="Cichocki N."/>
            <person name="Clum A."/>
            <person name="Copeland A."/>
            <person name="Hainaut M."/>
            <person name="Haridas S."/>
            <person name="Labutti K."/>
            <person name="Lindquist E."/>
            <person name="Lipzen A."/>
            <person name="Khouja H.-R."/>
            <person name="Murat C."/>
            <person name="Ohm R."/>
            <person name="Olson A."/>
            <person name="Spatafora J."/>
            <person name="Veneault-Fourrey C."/>
            <person name="Henrissat B."/>
            <person name="Grigoriev I."/>
            <person name="Martin F."/>
            <person name="Perotto S."/>
        </authorList>
    </citation>
    <scope>NUCLEOTIDE SEQUENCE [LARGE SCALE GENOMIC DNA]</scope>
    <source>
        <strain evidence="9 10">F</strain>
    </source>
</reference>
<dbReference type="InterPro" id="IPR036188">
    <property type="entry name" value="FAD/NAD-bd_sf"/>
</dbReference>
<evidence type="ECO:0000259" key="8">
    <source>
        <dbReference type="Pfam" id="PF07992"/>
    </source>
</evidence>
<evidence type="ECO:0000256" key="3">
    <source>
        <dbReference type="ARBA" id="ARBA00022827"/>
    </source>
</evidence>
<dbReference type="SUPFAM" id="SSF51905">
    <property type="entry name" value="FAD/NAD(P)-binding domain"/>
    <property type="match status" value="1"/>
</dbReference>
<dbReference type="Pfam" id="PF02852">
    <property type="entry name" value="Pyr_redox_dim"/>
    <property type="match status" value="1"/>
</dbReference>
<feature type="disulfide bond" description="Redox-active" evidence="6">
    <location>
        <begin position="61"/>
        <end position="66"/>
    </location>
</feature>
<evidence type="ECO:0000256" key="5">
    <source>
        <dbReference type="PIRSR" id="PIRSR000350-3"/>
    </source>
</evidence>
<feature type="binding site" evidence="5">
    <location>
        <position position="292"/>
    </location>
    <ligand>
        <name>NAD(+)</name>
        <dbReference type="ChEBI" id="CHEBI:57540"/>
    </ligand>
</feature>
<dbReference type="AlphaFoldDB" id="A0A2J6RJG4"/>
<dbReference type="Gene3D" id="3.30.390.30">
    <property type="match status" value="1"/>
</dbReference>
<dbReference type="InterPro" id="IPR050151">
    <property type="entry name" value="Class-I_Pyr_Nuc-Dis_Oxidored"/>
</dbReference>
<dbReference type="PIRSF" id="PIRSF000350">
    <property type="entry name" value="Mercury_reductase_MerA"/>
    <property type="match status" value="1"/>
</dbReference>
<dbReference type="OrthoDB" id="361797at2759"/>
<keyword evidence="10" id="KW-1185">Reference proteome</keyword>
<dbReference type="Gene3D" id="3.50.50.60">
    <property type="entry name" value="FAD/NAD(P)-binding domain"/>
    <property type="match status" value="2"/>
</dbReference>
<keyword evidence="4 5" id="KW-0520">NAD</keyword>
<evidence type="ECO:0000313" key="9">
    <source>
        <dbReference type="EMBL" id="PMD38656.1"/>
    </source>
</evidence>
<keyword evidence="5" id="KW-0547">Nucleotide-binding</keyword>
<evidence type="ECO:0000259" key="7">
    <source>
        <dbReference type="Pfam" id="PF02852"/>
    </source>
</evidence>